<keyword evidence="1" id="KW-0328">Glycosyltransferase</keyword>
<dbReference type="EMBL" id="QNRR01000004">
    <property type="protein sequence ID" value="RBP44328.1"/>
    <property type="molecule type" value="Genomic_DNA"/>
</dbReference>
<dbReference type="InterPro" id="IPR055170">
    <property type="entry name" value="GFO_IDH_MocA-like_dom"/>
</dbReference>
<evidence type="ECO:0000256" key="2">
    <source>
        <dbReference type="ARBA" id="ARBA00022679"/>
    </source>
</evidence>
<keyword evidence="2" id="KW-0808">Transferase</keyword>
<accession>A0A366HMF3</accession>
<dbReference type="SUPFAM" id="SSF51735">
    <property type="entry name" value="NAD(P)-binding Rossmann-fold domains"/>
    <property type="match status" value="1"/>
</dbReference>
<dbReference type="Gene3D" id="3.30.360.10">
    <property type="entry name" value="Dihydrodipicolinate Reductase, domain 2"/>
    <property type="match status" value="1"/>
</dbReference>
<dbReference type="Pfam" id="PF22725">
    <property type="entry name" value="GFO_IDH_MocA_C3"/>
    <property type="match status" value="1"/>
</dbReference>
<dbReference type="CDD" id="cd18613">
    <property type="entry name" value="GH130"/>
    <property type="match status" value="1"/>
</dbReference>
<dbReference type="GO" id="GO:0016757">
    <property type="term" value="F:glycosyltransferase activity"/>
    <property type="evidence" value="ECO:0007669"/>
    <property type="project" value="UniProtKB-KW"/>
</dbReference>
<dbReference type="Pfam" id="PF04041">
    <property type="entry name" value="Glyco_hydro_130"/>
    <property type="match status" value="1"/>
</dbReference>
<dbReference type="AlphaFoldDB" id="A0A366HMF3"/>
<dbReference type="InterPro" id="IPR000683">
    <property type="entry name" value="Gfo/Idh/MocA-like_OxRdtase_N"/>
</dbReference>
<dbReference type="PANTHER" id="PTHR34106">
    <property type="entry name" value="GLYCOSIDASE"/>
    <property type="match status" value="1"/>
</dbReference>
<dbReference type="SUPFAM" id="SSF75005">
    <property type="entry name" value="Arabinanase/levansucrase/invertase"/>
    <property type="match status" value="1"/>
</dbReference>
<feature type="domain" description="Gfo/Idh/MocA-like oxidoreductase N-terminal" evidence="4">
    <location>
        <begin position="517"/>
        <end position="632"/>
    </location>
</feature>
<gene>
    <name evidence="6" type="ORF">DES53_104147</name>
</gene>
<evidence type="ECO:0000259" key="4">
    <source>
        <dbReference type="Pfam" id="PF01408"/>
    </source>
</evidence>
<feature type="domain" description="GFO/IDH/MocA-like oxidoreductase" evidence="5">
    <location>
        <begin position="648"/>
        <end position="762"/>
    </location>
</feature>
<evidence type="ECO:0000259" key="5">
    <source>
        <dbReference type="Pfam" id="PF22725"/>
    </source>
</evidence>
<dbReference type="InterPro" id="IPR036291">
    <property type="entry name" value="NAD(P)-bd_dom_sf"/>
</dbReference>
<comment type="similarity">
    <text evidence="3">Belongs to the glycosyl hydrolase 130 family.</text>
</comment>
<dbReference type="PANTHER" id="PTHR34106:SF4">
    <property type="entry name" value="BLL5143 PROTEIN"/>
    <property type="match status" value="1"/>
</dbReference>
<dbReference type="RefSeq" id="WP_245958166.1">
    <property type="nucleotide sequence ID" value="NZ_QNRR01000004.1"/>
</dbReference>
<keyword evidence="7" id="KW-1185">Reference proteome</keyword>
<evidence type="ECO:0000313" key="7">
    <source>
        <dbReference type="Proteomes" id="UP000253426"/>
    </source>
</evidence>
<protein>
    <submittedName>
        <fullName evidence="6">Putative GH43/DUF377 family glycosyl hydrolase</fullName>
    </submittedName>
</protein>
<evidence type="ECO:0000256" key="1">
    <source>
        <dbReference type="ARBA" id="ARBA00022676"/>
    </source>
</evidence>
<evidence type="ECO:0000313" key="6">
    <source>
        <dbReference type="EMBL" id="RBP44328.1"/>
    </source>
</evidence>
<dbReference type="Gene3D" id="2.115.10.20">
    <property type="entry name" value="Glycosyl hydrolase domain, family 43"/>
    <property type="match status" value="1"/>
</dbReference>
<dbReference type="SUPFAM" id="SSF55347">
    <property type="entry name" value="Glyceraldehyde-3-phosphate dehydrogenase-like, C-terminal domain"/>
    <property type="match status" value="1"/>
</dbReference>
<dbReference type="InterPro" id="IPR023296">
    <property type="entry name" value="Glyco_hydro_beta-prop_sf"/>
</dbReference>
<dbReference type="GO" id="GO:0016787">
    <property type="term" value="F:hydrolase activity"/>
    <property type="evidence" value="ECO:0007669"/>
    <property type="project" value="UniProtKB-KW"/>
</dbReference>
<dbReference type="Proteomes" id="UP000253426">
    <property type="component" value="Unassembled WGS sequence"/>
</dbReference>
<comment type="caution">
    <text evidence="6">The sequence shown here is derived from an EMBL/GenBank/DDBJ whole genome shotgun (WGS) entry which is preliminary data.</text>
</comment>
<dbReference type="InterPro" id="IPR007184">
    <property type="entry name" value="Mannoside_phosphorylase"/>
</dbReference>
<dbReference type="Gene3D" id="3.40.50.720">
    <property type="entry name" value="NAD(P)-binding Rossmann-like Domain"/>
    <property type="match status" value="1"/>
</dbReference>
<organism evidence="6 7">
    <name type="scientific">Roseimicrobium gellanilyticum</name>
    <dbReference type="NCBI Taxonomy" id="748857"/>
    <lineage>
        <taxon>Bacteria</taxon>
        <taxon>Pseudomonadati</taxon>
        <taxon>Verrucomicrobiota</taxon>
        <taxon>Verrucomicrobiia</taxon>
        <taxon>Verrucomicrobiales</taxon>
        <taxon>Verrucomicrobiaceae</taxon>
        <taxon>Roseimicrobium</taxon>
    </lineage>
</organism>
<sequence>MSSVYLRRHEVTLLPESARVIIRPFIPAEIHRITTIIGRALALTEEEACHELDSVRQEFEARHFAIASLLLGHFQKVERHVFTQRPLSNERKMLIGALFSGEYALESAALFNPSIVPHPDQSGLDAGALRFVMSLRATGEGHISSIEFRVGTISPEGNISLDPVSRFVTAPVIVPNPRYRKRRFIIKLAEMGFEGGHAAAVMAPLAEDFTLSDLNKSIGTVRHESQPATHDLARTLECIQWLADSNYELSFSDKLAMSERIIFPVSPNETNGIEDARFVRFVDDDGSVMYYATYTAYNGRAILPMLIETEDFLHFRILTLNGRAVQNKGMALFPRRIQGRYVMLSRQDDENLFIMFSDNPHHWNDPEVILRPSEMWESVKVGNCGSPIETEAGWLVITHGVGPMRKYCIGAVLLDLEDPRKVIARLRQPLLAPEGNEREGYVPNVVYSCGSLLHGRQLILPYAMSDKASAIASLSLDALLAALQSEAVCSLSSVTWPGVVVFRVLSHLSSAMKYETLRIGAIGAGGFGLFALQQFLQVPGTQLVGIAGTHREAALAMARRFGVADVMSVDALLTDPGVDLVYIATPPFLHFSQARAALQAGKHVICEKPLSMTTGEADELLALARSRDLLCIANLMQRYNPLSDVITRLVESRVLGACLYGRLENFASDEGLAPHHWFWDREKSGGIFVEHGVHFFDLFAGWLGQGEVVAAQRSLRPGTGIEEMVQCTVRHATGALVHFHHSFTQPARLDRQEFRLLFERGDVTLEEWVPVRARVHAVVDEEQTRTLMEMFPGSRLDVLKTWGGGERAARGRFQELDLFQQIDLHYHPDGDKMRRYCELLRALFADQLAWLRERSHVRRITEQNGRDSVAMAATATALADAVDRGLR</sequence>
<dbReference type="GO" id="GO:0000166">
    <property type="term" value="F:nucleotide binding"/>
    <property type="evidence" value="ECO:0007669"/>
    <property type="project" value="InterPro"/>
</dbReference>
<evidence type="ECO:0000256" key="3">
    <source>
        <dbReference type="ARBA" id="ARBA00024356"/>
    </source>
</evidence>
<reference evidence="6 7" key="1">
    <citation type="submission" date="2018-06" db="EMBL/GenBank/DDBJ databases">
        <title>Genomic Encyclopedia of Type Strains, Phase IV (KMG-IV): sequencing the most valuable type-strain genomes for metagenomic binning, comparative biology and taxonomic classification.</title>
        <authorList>
            <person name="Goeker M."/>
        </authorList>
    </citation>
    <scope>NUCLEOTIDE SEQUENCE [LARGE SCALE GENOMIC DNA]</scope>
    <source>
        <strain evidence="6 7">DSM 25532</strain>
    </source>
</reference>
<proteinExistence type="inferred from homology"/>
<dbReference type="Pfam" id="PF01408">
    <property type="entry name" value="GFO_IDH_MocA"/>
    <property type="match status" value="1"/>
</dbReference>
<keyword evidence="6" id="KW-0378">Hydrolase</keyword>
<name>A0A366HMF3_9BACT</name>